<accession>A0A8B8AZE6</accession>
<reference evidence="3" key="1">
    <citation type="submission" date="2025-08" db="UniProtKB">
        <authorList>
            <consortium name="RefSeq"/>
        </authorList>
    </citation>
    <scope>IDENTIFICATION</scope>
    <source>
        <tissue evidence="3">Whole sample</tissue>
    </source>
</reference>
<gene>
    <name evidence="3" type="primary">LOC111105625</name>
</gene>
<sequence>MEFVFFLVFICTFKRFFCQDCRGNDGTVVCCGGYHWNSTLQSCQPCRIGFYGPNCSDACVYPGYGKDCQMECNCTILTVAIHQMKNCSRIFLTEVYHPQLRPQMQAEVHNNRTAPKEKSLIKMHLVFTRALSALQQFLECFYFCT</sequence>
<evidence type="ECO:0000256" key="1">
    <source>
        <dbReference type="SAM" id="SignalP"/>
    </source>
</evidence>
<name>A0A8B8AZE6_CRAVI</name>
<evidence type="ECO:0000313" key="3">
    <source>
        <dbReference type="RefSeq" id="XP_022295704.1"/>
    </source>
</evidence>
<proteinExistence type="predicted"/>
<evidence type="ECO:0000313" key="2">
    <source>
        <dbReference type="Proteomes" id="UP000694844"/>
    </source>
</evidence>
<dbReference type="KEGG" id="cvn:111105625"/>
<dbReference type="GeneID" id="111105625"/>
<dbReference type="RefSeq" id="XP_022295704.1">
    <property type="nucleotide sequence ID" value="XM_022439996.1"/>
</dbReference>
<feature type="chain" id="PRO_5034373337" evidence="1">
    <location>
        <begin position="19"/>
        <end position="145"/>
    </location>
</feature>
<protein>
    <submittedName>
        <fullName evidence="3">Uncharacterized protein LOC111105625</fullName>
    </submittedName>
</protein>
<feature type="signal peptide" evidence="1">
    <location>
        <begin position="1"/>
        <end position="18"/>
    </location>
</feature>
<dbReference type="AlphaFoldDB" id="A0A8B8AZE6"/>
<dbReference type="Proteomes" id="UP000694844">
    <property type="component" value="Chromosome 7"/>
</dbReference>
<keyword evidence="2" id="KW-1185">Reference proteome</keyword>
<keyword evidence="1" id="KW-0732">Signal</keyword>
<organism evidence="2 3">
    <name type="scientific">Crassostrea virginica</name>
    <name type="common">Eastern oyster</name>
    <dbReference type="NCBI Taxonomy" id="6565"/>
    <lineage>
        <taxon>Eukaryota</taxon>
        <taxon>Metazoa</taxon>
        <taxon>Spiralia</taxon>
        <taxon>Lophotrochozoa</taxon>
        <taxon>Mollusca</taxon>
        <taxon>Bivalvia</taxon>
        <taxon>Autobranchia</taxon>
        <taxon>Pteriomorphia</taxon>
        <taxon>Ostreida</taxon>
        <taxon>Ostreoidea</taxon>
        <taxon>Ostreidae</taxon>
        <taxon>Crassostrea</taxon>
    </lineage>
</organism>
<dbReference type="OrthoDB" id="6206945at2759"/>